<keyword evidence="10 13" id="KW-0472">Membrane</keyword>
<dbReference type="EMBL" id="LHZU01000099">
    <property type="protein sequence ID" value="KXV61043.1"/>
    <property type="molecule type" value="Genomic_DNA"/>
</dbReference>
<evidence type="ECO:0000256" key="6">
    <source>
        <dbReference type="ARBA" id="ARBA00022519"/>
    </source>
</evidence>
<dbReference type="Pfam" id="PF01618">
    <property type="entry name" value="MotA_ExbB"/>
    <property type="match status" value="1"/>
</dbReference>
<feature type="transmembrane region" description="Helical" evidence="13">
    <location>
        <begin position="179"/>
        <end position="202"/>
    </location>
</feature>
<evidence type="ECO:0000256" key="3">
    <source>
        <dbReference type="ARBA" id="ARBA00022093"/>
    </source>
</evidence>
<dbReference type="InterPro" id="IPR014164">
    <property type="entry name" value="TonB_ExbB_1"/>
</dbReference>
<dbReference type="Proteomes" id="UP000075360">
    <property type="component" value="Unassembled WGS sequence"/>
</dbReference>
<dbReference type="PANTHER" id="PTHR30625">
    <property type="entry name" value="PROTEIN TOLQ"/>
    <property type="match status" value="1"/>
</dbReference>
<keyword evidence="7 13" id="KW-0812">Transmembrane</keyword>
<comment type="subcellular location">
    <subcellularLocation>
        <location evidence="1">Cell inner membrane</location>
        <topology evidence="1">Multi-pass membrane protein</topology>
    </subcellularLocation>
    <subcellularLocation>
        <location evidence="12">Membrane</location>
        <topology evidence="12">Multi-pass membrane protein</topology>
    </subcellularLocation>
</comment>
<dbReference type="PATRIC" id="fig|446692.4.peg.3943"/>
<keyword evidence="8 12" id="KW-0653">Protein transport</keyword>
<evidence type="ECO:0000256" key="11">
    <source>
        <dbReference type="ARBA" id="ARBA00024816"/>
    </source>
</evidence>
<evidence type="ECO:0000256" key="10">
    <source>
        <dbReference type="ARBA" id="ARBA00023136"/>
    </source>
</evidence>
<keyword evidence="5" id="KW-1003">Cell membrane</keyword>
<evidence type="ECO:0000313" key="16">
    <source>
        <dbReference type="Proteomes" id="UP000075360"/>
    </source>
</evidence>
<protein>
    <recommendedName>
        <fullName evidence="3">Biopolymer transport protein ExbB</fullName>
    </recommendedName>
</protein>
<evidence type="ECO:0000256" key="4">
    <source>
        <dbReference type="ARBA" id="ARBA00022448"/>
    </source>
</evidence>
<dbReference type="InterPro" id="IPR002898">
    <property type="entry name" value="MotA_ExbB_proton_chnl"/>
</dbReference>
<comment type="similarity">
    <text evidence="12">Belongs to the exbB/tolQ family.</text>
</comment>
<feature type="transmembrane region" description="Helical" evidence="13">
    <location>
        <begin position="138"/>
        <end position="159"/>
    </location>
</feature>
<comment type="subunit">
    <text evidence="2">The accessory proteins ExbB and ExbD seem to form a complex with TonB.</text>
</comment>
<feature type="transmembrane region" description="Helical" evidence="13">
    <location>
        <begin position="30"/>
        <end position="51"/>
    </location>
</feature>
<evidence type="ECO:0000256" key="7">
    <source>
        <dbReference type="ARBA" id="ARBA00022692"/>
    </source>
</evidence>
<dbReference type="InterPro" id="IPR050790">
    <property type="entry name" value="ExbB/TolQ_transport"/>
</dbReference>
<dbReference type="GO" id="GO:0017038">
    <property type="term" value="P:protein import"/>
    <property type="evidence" value="ECO:0007669"/>
    <property type="project" value="TreeGrafter"/>
</dbReference>
<evidence type="ECO:0000256" key="1">
    <source>
        <dbReference type="ARBA" id="ARBA00004429"/>
    </source>
</evidence>
<comment type="caution">
    <text evidence="15">The sequence shown here is derived from an EMBL/GenBank/DDBJ whole genome shotgun (WGS) entry which is preliminary data.</text>
</comment>
<sequence length="253" mass="27301">MEPHAVYKRRSVMTPISFSPWDMFLNAGPVVRFVMTLLAVASLLTWTIFIAKSVELLRVRTKLRKAEQTLEQANTLDLGEEGTRENSIAHTLVMAAETERKRSQDIPDDNDGLKERIVLHLERLEAAEGRRLMRGTGLLATIGATSPFIGLFGTVWGIMTSFTGIAASKATSLAVVAPGIAEALLATALGLVAAIPAVVIYNHLARQTASCRAQVADLTALVMRLVSRDLGRMQALTASGHVVRLGTSRVAGE</sequence>
<organism evidence="15 16">
    <name type="scientific">Acetobacter senegalensis</name>
    <dbReference type="NCBI Taxonomy" id="446692"/>
    <lineage>
        <taxon>Bacteria</taxon>
        <taxon>Pseudomonadati</taxon>
        <taxon>Pseudomonadota</taxon>
        <taxon>Alphaproteobacteria</taxon>
        <taxon>Acetobacterales</taxon>
        <taxon>Acetobacteraceae</taxon>
        <taxon>Acetobacter</taxon>
    </lineage>
</organism>
<reference evidence="15 16" key="1">
    <citation type="submission" date="2015-06" db="EMBL/GenBank/DDBJ databases">
        <title>Improved classification and identification of acetic acid bacteria using matrix-assisted laser desorption/ionization time-of-flight mass spectrometry; Gluconobacter nephelii and Gluconobacter uchimurae are later heterotypic synonyms of Gluconobacter japonicus and Gluconobacter oxydans, respectively.</title>
        <authorList>
            <person name="Li L."/>
            <person name="Cleenwerck I."/>
            <person name="De Vuyst L."/>
            <person name="Vandamme P."/>
        </authorList>
    </citation>
    <scope>NUCLEOTIDE SEQUENCE [LARGE SCALE GENOMIC DNA]</scope>
    <source>
        <strain evidence="15 16">LMG 23690</strain>
    </source>
</reference>
<comment type="function">
    <text evidence="11">Involved in the TonB-dependent energy-dependent transport of various receptor-bound substrates. Protects ExbD from proteolytic degradation and functionally stabilizes TonB.</text>
</comment>
<dbReference type="AlphaFoldDB" id="A0A149U6G8"/>
<keyword evidence="4 12" id="KW-0813">Transport</keyword>
<name>A0A149U6G8_9PROT</name>
<keyword evidence="9 13" id="KW-1133">Transmembrane helix</keyword>
<dbReference type="PANTHER" id="PTHR30625:SF16">
    <property type="entry name" value="BIOPOLYMER TRANSPORT PROTEIN EXBB"/>
    <property type="match status" value="1"/>
</dbReference>
<gene>
    <name evidence="15" type="ORF">AD948_03150</name>
</gene>
<evidence type="ECO:0000256" key="8">
    <source>
        <dbReference type="ARBA" id="ARBA00022927"/>
    </source>
</evidence>
<evidence type="ECO:0000259" key="14">
    <source>
        <dbReference type="Pfam" id="PF01618"/>
    </source>
</evidence>
<evidence type="ECO:0000313" key="15">
    <source>
        <dbReference type="EMBL" id="KXV61043.1"/>
    </source>
</evidence>
<keyword evidence="6" id="KW-0997">Cell inner membrane</keyword>
<evidence type="ECO:0000256" key="13">
    <source>
        <dbReference type="SAM" id="Phobius"/>
    </source>
</evidence>
<dbReference type="GO" id="GO:0022857">
    <property type="term" value="F:transmembrane transporter activity"/>
    <property type="evidence" value="ECO:0007669"/>
    <property type="project" value="InterPro"/>
</dbReference>
<dbReference type="NCBIfam" id="TIGR02797">
    <property type="entry name" value="exbB"/>
    <property type="match status" value="1"/>
</dbReference>
<accession>A0A149U6G8</accession>
<evidence type="ECO:0000256" key="2">
    <source>
        <dbReference type="ARBA" id="ARBA00011471"/>
    </source>
</evidence>
<proteinExistence type="inferred from homology"/>
<evidence type="ECO:0000256" key="12">
    <source>
        <dbReference type="RuleBase" id="RU004057"/>
    </source>
</evidence>
<feature type="domain" description="MotA/TolQ/ExbB proton channel" evidence="14">
    <location>
        <begin position="109"/>
        <end position="212"/>
    </location>
</feature>
<dbReference type="GO" id="GO:0005886">
    <property type="term" value="C:plasma membrane"/>
    <property type="evidence" value="ECO:0007669"/>
    <property type="project" value="UniProtKB-SubCell"/>
</dbReference>
<evidence type="ECO:0000256" key="5">
    <source>
        <dbReference type="ARBA" id="ARBA00022475"/>
    </source>
</evidence>
<evidence type="ECO:0000256" key="9">
    <source>
        <dbReference type="ARBA" id="ARBA00022989"/>
    </source>
</evidence>